<proteinExistence type="predicted"/>
<dbReference type="InterPro" id="IPR016032">
    <property type="entry name" value="Sig_transdc_resp-reg_C-effctor"/>
</dbReference>
<feature type="domain" description="Sporulation initiation factor Spo0A C-terminal" evidence="1">
    <location>
        <begin position="6"/>
        <end position="99"/>
    </location>
</feature>
<dbReference type="AlphaFoldDB" id="A0A4P6M303"/>
<dbReference type="GO" id="GO:0003700">
    <property type="term" value="F:DNA-binding transcription factor activity"/>
    <property type="evidence" value="ECO:0007669"/>
    <property type="project" value="InterPro"/>
</dbReference>
<dbReference type="EMBL" id="CP035945">
    <property type="protein sequence ID" value="QBE98866.1"/>
    <property type="molecule type" value="Genomic_DNA"/>
</dbReference>
<organism evidence="2 3">
    <name type="scientific">Blautia producta</name>
    <dbReference type="NCBI Taxonomy" id="33035"/>
    <lineage>
        <taxon>Bacteria</taxon>
        <taxon>Bacillati</taxon>
        <taxon>Bacillota</taxon>
        <taxon>Clostridia</taxon>
        <taxon>Lachnospirales</taxon>
        <taxon>Lachnospiraceae</taxon>
        <taxon>Blautia</taxon>
    </lineage>
</organism>
<accession>A0A4P6M303</accession>
<gene>
    <name evidence="2" type="primary">spo0A_4</name>
    <name evidence="2" type="ORF">PMF13cell1_04432</name>
</gene>
<dbReference type="GO" id="GO:0042173">
    <property type="term" value="P:regulation of sporulation resulting in formation of a cellular spore"/>
    <property type="evidence" value="ECO:0007669"/>
    <property type="project" value="InterPro"/>
</dbReference>
<dbReference type="InterPro" id="IPR036388">
    <property type="entry name" value="WH-like_DNA-bd_sf"/>
</dbReference>
<dbReference type="Pfam" id="PF08769">
    <property type="entry name" value="Spo0A_C"/>
    <property type="match status" value="1"/>
</dbReference>
<dbReference type="SUPFAM" id="SSF46894">
    <property type="entry name" value="C-terminal effector domain of the bipartite response regulators"/>
    <property type="match status" value="1"/>
</dbReference>
<evidence type="ECO:0000313" key="2">
    <source>
        <dbReference type="EMBL" id="QBE98866.1"/>
    </source>
</evidence>
<protein>
    <submittedName>
        <fullName evidence="2">Stage 0 sporulation protein A</fullName>
    </submittedName>
</protein>
<dbReference type="GO" id="GO:0003677">
    <property type="term" value="F:DNA binding"/>
    <property type="evidence" value="ECO:0007669"/>
    <property type="project" value="InterPro"/>
</dbReference>
<evidence type="ECO:0000259" key="1">
    <source>
        <dbReference type="Pfam" id="PF08769"/>
    </source>
</evidence>
<dbReference type="KEGG" id="bpro:PMF13cell1_04432"/>
<dbReference type="Gene3D" id="1.10.10.10">
    <property type="entry name" value="Winged helix-like DNA-binding domain superfamily/Winged helix DNA-binding domain"/>
    <property type="match status" value="1"/>
</dbReference>
<name>A0A4P6M303_9FIRM</name>
<dbReference type="GO" id="GO:0005737">
    <property type="term" value="C:cytoplasm"/>
    <property type="evidence" value="ECO:0007669"/>
    <property type="project" value="InterPro"/>
</dbReference>
<dbReference type="GO" id="GO:0005509">
    <property type="term" value="F:calcium ion binding"/>
    <property type="evidence" value="ECO:0007669"/>
    <property type="project" value="InterPro"/>
</dbReference>
<sequence>MNTVLLMRKFGITTRYQGYFFLPEAIDLAIKQYGNCMKITKDIYPVISRRYGISTKRIERNIRTVIEKAWENNQALMEEIAGEELTTSPSNGQFIDIVTYWLMEKGGDAYLEESIKDQ</sequence>
<evidence type="ECO:0000313" key="3">
    <source>
        <dbReference type="Proteomes" id="UP000289794"/>
    </source>
</evidence>
<dbReference type="InterPro" id="IPR014879">
    <property type="entry name" value="Spo0A_C"/>
</dbReference>
<reference evidence="2 3" key="1">
    <citation type="submission" date="2019-01" db="EMBL/GenBank/DDBJ databases">
        <title>PMF-metabolizing Aryl O-demethylase.</title>
        <authorList>
            <person name="Kim M."/>
        </authorList>
    </citation>
    <scope>NUCLEOTIDE SEQUENCE [LARGE SCALE GENOMIC DNA]</scope>
    <source>
        <strain evidence="2 3">PMF1</strain>
    </source>
</reference>
<dbReference type="Proteomes" id="UP000289794">
    <property type="component" value="Chromosome"/>
</dbReference>
<dbReference type="RefSeq" id="WP_130182137.1">
    <property type="nucleotide sequence ID" value="NZ_CP035945.1"/>
</dbReference>